<dbReference type="SUPFAM" id="SSF53850">
    <property type="entry name" value="Periplasmic binding protein-like II"/>
    <property type="match status" value="1"/>
</dbReference>
<sequence length="539" mass="60871">MKLKKSLLAATSAVLLLSACNNAEGTQGEDSAETASEKVNETGMPIVDEQIQLKFFADRAATTHEDWNDVMIFNEYEKMTNIDVEWEMVPTDALAEKRNLALASGTLPDVFHSADISNLDLLEYGQQGVFLELNDLIDQYAPNLKKLMNENPDIKKGITFPNGKIYSMPTIYEPDFLSVLDGARPWVNQEWLDKLGMENPETTEEFYQYLKAVQETDLNGNGKQDEIPYGGTVIDGLVGWIKGSYGLGNRGIRHPYIDVDSDSDELRFFADDEEYKQMLQYINKLYSEGLIQQNIFSIDYNQFLANGAQNIYGSTVFHNTISLFGEEVGSKFTGGNALEGENGDKMYTDLGSSLAGMGGFVITKENPNPAATVRWMDYFYSDEGAKLFFMGLEGETYQETEDGEVEYLDKITNSPDGLTMEQELAKYMTWLGGGYPGIVKQDYFKGSESLPSSIKATERLEPYIPEEIWPAFTFTEEESRRFSALATDIEKYVKETRDKLITGEISFAEWDNYVQTLQDMGLEEYMEIQNAAYERFKNS</sequence>
<organism evidence="7 8">
    <name type="scientific">Gracilibacillus oryzae</name>
    <dbReference type="NCBI Taxonomy" id="1672701"/>
    <lineage>
        <taxon>Bacteria</taxon>
        <taxon>Bacillati</taxon>
        <taxon>Bacillota</taxon>
        <taxon>Bacilli</taxon>
        <taxon>Bacillales</taxon>
        <taxon>Bacillaceae</taxon>
        <taxon>Gracilibacillus</taxon>
    </lineage>
</organism>
<dbReference type="RefSeq" id="WP_153406234.1">
    <property type="nucleotide sequence ID" value="NZ_ML762442.1"/>
</dbReference>
<evidence type="ECO:0000256" key="4">
    <source>
        <dbReference type="ARBA" id="ARBA00023139"/>
    </source>
</evidence>
<evidence type="ECO:0000256" key="5">
    <source>
        <dbReference type="ARBA" id="ARBA00023288"/>
    </source>
</evidence>
<dbReference type="PANTHER" id="PTHR43649:SF33">
    <property type="entry name" value="POLYGALACTURONAN_RHAMNOGALACTURONAN-BINDING PROTEIN YTCQ"/>
    <property type="match status" value="1"/>
</dbReference>
<evidence type="ECO:0000256" key="6">
    <source>
        <dbReference type="SAM" id="SignalP"/>
    </source>
</evidence>
<comment type="caution">
    <text evidence="7">The sequence shown here is derived from an EMBL/GenBank/DDBJ whole genome shotgun (WGS) entry which is preliminary data.</text>
</comment>
<keyword evidence="1" id="KW-1003">Cell membrane</keyword>
<keyword evidence="2 6" id="KW-0732">Signal</keyword>
<dbReference type="Pfam" id="PF01547">
    <property type="entry name" value="SBP_bac_1"/>
    <property type="match status" value="1"/>
</dbReference>
<dbReference type="EMBL" id="WEID01000091">
    <property type="protein sequence ID" value="KAB8127492.1"/>
    <property type="molecule type" value="Genomic_DNA"/>
</dbReference>
<dbReference type="PROSITE" id="PS51257">
    <property type="entry name" value="PROKAR_LIPOPROTEIN"/>
    <property type="match status" value="1"/>
</dbReference>
<keyword evidence="3" id="KW-0472">Membrane</keyword>
<evidence type="ECO:0000313" key="7">
    <source>
        <dbReference type="EMBL" id="KAB8127492.1"/>
    </source>
</evidence>
<name>A0A7C8GRS2_9BACI</name>
<gene>
    <name evidence="7" type="ORF">F9U64_17755</name>
</gene>
<reference evidence="7 8" key="1">
    <citation type="submission" date="2019-10" db="EMBL/GenBank/DDBJ databases">
        <title>Gracilibacillus sp. nov. isolated from rice seeds.</title>
        <authorList>
            <person name="He S."/>
        </authorList>
    </citation>
    <scope>NUCLEOTIDE SEQUENCE [LARGE SCALE GENOMIC DNA]</scope>
    <source>
        <strain evidence="7 8">TD8</strain>
    </source>
</reference>
<protein>
    <submittedName>
        <fullName evidence="7">Extracellular solute-binding protein</fullName>
    </submittedName>
</protein>
<dbReference type="InterPro" id="IPR050490">
    <property type="entry name" value="Bact_solute-bd_prot1"/>
</dbReference>
<keyword evidence="5" id="KW-0449">Lipoprotein</keyword>
<evidence type="ECO:0000313" key="8">
    <source>
        <dbReference type="Proteomes" id="UP000480246"/>
    </source>
</evidence>
<evidence type="ECO:0000256" key="1">
    <source>
        <dbReference type="ARBA" id="ARBA00022475"/>
    </source>
</evidence>
<proteinExistence type="predicted"/>
<evidence type="ECO:0000256" key="3">
    <source>
        <dbReference type="ARBA" id="ARBA00023136"/>
    </source>
</evidence>
<evidence type="ECO:0000256" key="2">
    <source>
        <dbReference type="ARBA" id="ARBA00022729"/>
    </source>
</evidence>
<keyword evidence="4" id="KW-0564">Palmitate</keyword>
<feature type="signal peptide" evidence="6">
    <location>
        <begin position="1"/>
        <end position="23"/>
    </location>
</feature>
<dbReference type="OrthoDB" id="9787283at2"/>
<dbReference type="AlphaFoldDB" id="A0A7C8GRS2"/>
<dbReference type="PANTHER" id="PTHR43649">
    <property type="entry name" value="ARABINOSE-BINDING PROTEIN-RELATED"/>
    <property type="match status" value="1"/>
</dbReference>
<dbReference type="InterPro" id="IPR006059">
    <property type="entry name" value="SBP"/>
</dbReference>
<keyword evidence="8" id="KW-1185">Reference proteome</keyword>
<feature type="chain" id="PRO_5039081525" evidence="6">
    <location>
        <begin position="24"/>
        <end position="539"/>
    </location>
</feature>
<dbReference type="Gene3D" id="3.40.190.10">
    <property type="entry name" value="Periplasmic binding protein-like II"/>
    <property type="match status" value="2"/>
</dbReference>
<accession>A0A7C8GRS2</accession>
<dbReference type="Proteomes" id="UP000480246">
    <property type="component" value="Unassembled WGS sequence"/>
</dbReference>